<dbReference type="RefSeq" id="WP_279332712.1">
    <property type="nucleotide sequence ID" value="NZ_CP121682.1"/>
</dbReference>
<proteinExistence type="predicted"/>
<keyword evidence="2" id="KW-1185">Reference proteome</keyword>
<name>A0ABY8JV14_9ACTN</name>
<dbReference type="Proteomes" id="UP001216440">
    <property type="component" value="Chromosome"/>
</dbReference>
<dbReference type="Gene3D" id="3.40.50.20">
    <property type="match status" value="1"/>
</dbReference>
<organism evidence="1 2">
    <name type="scientific">Streptomyces cathayae</name>
    <dbReference type="NCBI Taxonomy" id="3031124"/>
    <lineage>
        <taxon>Bacteria</taxon>
        <taxon>Bacillati</taxon>
        <taxon>Actinomycetota</taxon>
        <taxon>Actinomycetes</taxon>
        <taxon>Kitasatosporales</taxon>
        <taxon>Streptomycetaceae</taxon>
        <taxon>Streptomyces</taxon>
    </lineage>
</organism>
<evidence type="ECO:0000313" key="2">
    <source>
        <dbReference type="Proteomes" id="UP001216440"/>
    </source>
</evidence>
<reference evidence="1 2" key="1">
    <citation type="submission" date="2023-03" db="EMBL/GenBank/DDBJ databases">
        <authorList>
            <person name="Mo P."/>
        </authorList>
    </citation>
    <scope>NUCLEOTIDE SEQUENCE [LARGE SCALE GENOMIC DNA]</scope>
    <source>
        <strain evidence="1 2">HUAS 5</strain>
    </source>
</reference>
<dbReference type="SUPFAM" id="SSF56059">
    <property type="entry name" value="Glutathione synthetase ATP-binding domain-like"/>
    <property type="match status" value="1"/>
</dbReference>
<accession>A0ABY8JV14</accession>
<evidence type="ECO:0000313" key="1">
    <source>
        <dbReference type="EMBL" id="WGD39695.1"/>
    </source>
</evidence>
<gene>
    <name evidence="1" type="ORF">PYS65_05850</name>
</gene>
<protein>
    <submittedName>
        <fullName evidence="1">Uncharacterized protein</fullName>
    </submittedName>
</protein>
<dbReference type="EMBL" id="CP121682">
    <property type="protein sequence ID" value="WGD39695.1"/>
    <property type="molecule type" value="Genomic_DNA"/>
</dbReference>
<sequence length="264" mass="27697">MTAVVLHRSGTGTLPPCPEWLAGLGRDPVLVTDVPGTGVPGAPAGYSEVRHVGRYASADAETTVLDLARHRTVTAVLALHPADQVRAGALRDALGLPGQTRDEALVLVDAVAAHALLGRAGVPVTERADVRRILDLYRAAHVWGYPLAVRRRRTPGREVVAVLRDETGLRAFARGGLTDGPVAAVPGLVVEPYGAQERHEGPGLPVTDAVPAVLPPDPGHPYVVEAVRRPGGAWRVDGVRYRPGDPRAQVRAQAAAAARAVEVA</sequence>